<dbReference type="KEGG" id="acoa:RB602_08190"/>
<evidence type="ECO:0000313" key="2">
    <source>
        <dbReference type="Proteomes" id="UP001302429"/>
    </source>
</evidence>
<name>A0AA97HYT5_9SPHN</name>
<protein>
    <submittedName>
        <fullName evidence="1">YnbE family lipoprotein</fullName>
    </submittedName>
</protein>
<dbReference type="AlphaFoldDB" id="A0AA97HYT5"/>
<accession>A0AA97HYT5</accession>
<keyword evidence="1" id="KW-0449">Lipoprotein</keyword>
<dbReference type="EMBL" id="CP136594">
    <property type="protein sequence ID" value="WOE73849.1"/>
    <property type="molecule type" value="Genomic_DNA"/>
</dbReference>
<reference evidence="1 2" key="1">
    <citation type="submission" date="2023-10" db="EMBL/GenBank/DDBJ databases">
        <title>Complete genome sequence of a Sphingomonadaceae bacterium.</title>
        <authorList>
            <person name="Yan C."/>
        </authorList>
    </citation>
    <scope>NUCLEOTIDE SEQUENCE [LARGE SCALE GENOMIC DNA]</scope>
    <source>
        <strain evidence="1 2">SCSIO 66989</strain>
    </source>
</reference>
<organism evidence="1 2">
    <name type="scientific">Alterisphingorhabdus coralli</name>
    <dbReference type="NCBI Taxonomy" id="3071408"/>
    <lineage>
        <taxon>Bacteria</taxon>
        <taxon>Pseudomonadati</taxon>
        <taxon>Pseudomonadota</taxon>
        <taxon>Alphaproteobacteria</taxon>
        <taxon>Sphingomonadales</taxon>
        <taxon>Sphingomonadaceae</taxon>
        <taxon>Alterisphingorhabdus (ex Yan et al. 2024)</taxon>
    </lineage>
</organism>
<dbReference type="Proteomes" id="UP001302429">
    <property type="component" value="Chromosome"/>
</dbReference>
<sequence>MKHDNKMAGQYVSASWLIALFAVLPVSGCISLEAPNEPIVIELNINISQEVVYRLDNDAKALIDENEDIF</sequence>
<evidence type="ECO:0000313" key="1">
    <source>
        <dbReference type="EMBL" id="WOE73849.1"/>
    </source>
</evidence>
<dbReference type="RefSeq" id="WP_317080074.1">
    <property type="nucleotide sequence ID" value="NZ_CP136594.1"/>
</dbReference>
<keyword evidence="2" id="KW-1185">Reference proteome</keyword>
<dbReference type="InterPro" id="IPR025985">
    <property type="entry name" value="YnbE"/>
</dbReference>
<gene>
    <name evidence="1" type="ORF">RB602_08190</name>
</gene>
<proteinExistence type="predicted"/>
<dbReference type="Pfam" id="PF13617">
    <property type="entry name" value="Lipoprotein_19"/>
    <property type="match status" value="1"/>
</dbReference>